<keyword evidence="3" id="KW-1185">Reference proteome</keyword>
<dbReference type="EMBL" id="LKAJ02000001">
    <property type="protein sequence ID" value="MCS5710436.1"/>
    <property type="molecule type" value="Genomic_DNA"/>
</dbReference>
<dbReference type="EMBL" id="LKAJ01000003">
    <property type="protein sequence ID" value="KRG21873.1"/>
    <property type="molecule type" value="Genomic_DNA"/>
</dbReference>
<sequence>MTNKPAQKLQTKEETKSEESLLNLYTRRAALPHFLGVTTQQLYTEELGSLDFMGAINRLVEEGKRIQDGNLVHVERMLLIQAQTLDAMFNNLACRATTTNFVEPMEALLRVALKAQSQCRATLETLANIKNPPHIAFVKQANIGHNQQVNNNVKPEPKPVSRAKKIKNQQNQLLEENHGKRLDISSKGKAIKANKKLASLGKINRTKNK</sequence>
<comment type="caution">
    <text evidence="1">The sequence shown here is derived from an EMBL/GenBank/DDBJ whole genome shotgun (WGS) entry which is preliminary data.</text>
</comment>
<dbReference type="PATRIC" id="fig|1590043.3.peg.1077"/>
<evidence type="ECO:0000313" key="2">
    <source>
        <dbReference type="EMBL" id="MCS5710436.1"/>
    </source>
</evidence>
<dbReference type="RefSeq" id="WP_075065692.1">
    <property type="nucleotide sequence ID" value="NZ_LKAJ02000001.1"/>
</dbReference>
<dbReference type="AlphaFoldDB" id="A0A0Q9YYU2"/>
<organism evidence="1">
    <name type="scientific">Candidatus Berkiella aquae</name>
    <dbReference type="NCBI Taxonomy" id="295108"/>
    <lineage>
        <taxon>Bacteria</taxon>
        <taxon>Pseudomonadati</taxon>
        <taxon>Pseudomonadota</taxon>
        <taxon>Gammaproteobacteria</taxon>
        <taxon>Candidatus Berkiellales</taxon>
        <taxon>Candidatus Berkiellaceae</taxon>
        <taxon>Candidatus Berkiella</taxon>
    </lineage>
</organism>
<dbReference type="Proteomes" id="UP000051497">
    <property type="component" value="Unassembled WGS sequence"/>
</dbReference>
<dbReference type="OrthoDB" id="8545738at2"/>
<reference evidence="1" key="1">
    <citation type="submission" date="2015-09" db="EMBL/GenBank/DDBJ databases">
        <title>Draft Genome Sequences of Two Novel Amoeba-resistant Intranuclear Bacteria, Candidatus Berkiella cookevillensis and Candidatus Berkiella aquae.</title>
        <authorList>
            <person name="Mehari Y.T."/>
            <person name="Arivett B.A."/>
            <person name="Farone A.L."/>
            <person name="Gunderson J.H."/>
            <person name="Farone M.B."/>
        </authorList>
    </citation>
    <scope>NUCLEOTIDE SEQUENCE [LARGE SCALE GENOMIC DNA]</scope>
    <source>
        <strain evidence="1">HT99</strain>
    </source>
</reference>
<gene>
    <name evidence="2" type="ORF">HT99x_003260</name>
    <name evidence="1" type="ORF">HT99x_01067</name>
</gene>
<evidence type="ECO:0000313" key="1">
    <source>
        <dbReference type="EMBL" id="KRG21873.1"/>
    </source>
</evidence>
<dbReference type="STRING" id="295108.HT99x_01067"/>
<proteinExistence type="predicted"/>
<reference evidence="2" key="2">
    <citation type="journal article" date="2016" name="Genome Announc.">
        <title>Draft Genome Sequences of Two Novel Amoeba-Resistant Intranuclear Bacteria, 'Candidatus Berkiella cookevillensis' and 'Candidatus Berkiella aquae'.</title>
        <authorList>
            <person name="Mehari Y.T."/>
            <person name="Arivett B.A."/>
            <person name="Farone A.L."/>
            <person name="Gunderson J.H."/>
            <person name="Farone M.B."/>
        </authorList>
    </citation>
    <scope>NUCLEOTIDE SEQUENCE</scope>
    <source>
        <strain evidence="2">HT99</strain>
    </source>
</reference>
<accession>A0A0Q9YYU2</accession>
<reference evidence="2" key="3">
    <citation type="submission" date="2021-06" db="EMBL/GenBank/DDBJ databases">
        <title>Genomic Description and Analysis of Intracellular Bacteria, Candidatus Berkiella cookevillensis and Candidatus Berkiella aquae.</title>
        <authorList>
            <person name="Kidane D.T."/>
            <person name="Mehari Y.T."/>
            <person name="Rice F.C."/>
            <person name="Arivett B.A."/>
            <person name="Farone A.L."/>
            <person name="Berk S.G."/>
            <person name="Farone M.B."/>
        </authorList>
    </citation>
    <scope>NUCLEOTIDE SEQUENCE</scope>
    <source>
        <strain evidence="2">HT99</strain>
    </source>
</reference>
<protein>
    <submittedName>
        <fullName evidence="1">Uncharacterized protein</fullName>
    </submittedName>
</protein>
<name>A0A0Q9YYU2_9GAMM</name>
<evidence type="ECO:0000313" key="3">
    <source>
        <dbReference type="Proteomes" id="UP000051497"/>
    </source>
</evidence>